<sequence>MANQTLLFAGLKFLILPSCEPPRVQFVAKLIENNGGSLVQEHADGVIILVTETFVGNNGLNKLELFHSEWDYSEDLWYKVITCEEGRIYKLSWIVSCLKYGKLVDPAAFTTSLTDEHEVVVDIDSISSGADSTKRDPDNSEEETDVGSQVSLGDADSQFPLTNLQGAPESHNTDLPSTAPTRNNPNASLIQALSQLSKKYRLQGDTYRSRGYQMAVQSIEAHDKPISTEQEALALPNIGPSIGSKIQMFQEMGCLPGLDEAFEREETLDYFMGCHGVGAQTARKWVSHGADTFAEASKLFPSDFTWPVLFGWRYYEDWAVRIPREECSQHLALIQKALSDVDDTAHVVLTGSYRRGVDTCGDIDTVLYKPDCDDIQVLSDILEKLVLRLQDVGYVLCPLNLNYNLGQAFKPTIEELMTAAGLKPNSHQSAPKEVLKKFYCGGRIPHGQHTNTVATTSSAVNHRLKPEDRFMLRAEQLNKCRRVDILLSRWSQLGAVMIYFTGNDDFNKSLRVRATKRGWKLTNNGLYHAAVNGSGRDVLIESFDETRIMELLGMPWVPPIRRNISGYI</sequence>
<evidence type="ECO:0000256" key="15">
    <source>
        <dbReference type="ARBA" id="ARBA00049244"/>
    </source>
</evidence>
<evidence type="ECO:0000259" key="20">
    <source>
        <dbReference type="PROSITE" id="PS50172"/>
    </source>
</evidence>
<reference evidence="21 22" key="1">
    <citation type="submission" date="2016-03" db="EMBL/GenBank/DDBJ databases">
        <authorList>
            <person name="Devillers H."/>
        </authorList>
    </citation>
    <scope>NUCLEOTIDE SEQUENCE [LARGE SCALE GENOMIC DNA]</scope>
    <source>
        <strain evidence="21">CBS 10888</strain>
    </source>
</reference>
<name>A0A1G4K5M9_9SACH</name>
<dbReference type="GO" id="GO:0016829">
    <property type="term" value="F:lyase activity"/>
    <property type="evidence" value="ECO:0007669"/>
    <property type="project" value="UniProtKB-KW"/>
</dbReference>
<proteinExistence type="inferred from homology"/>
<dbReference type="STRING" id="1266660.A0A1G4K5M9"/>
<keyword evidence="10 17" id="KW-0239">DNA-directed DNA polymerase</keyword>
<dbReference type="Gene3D" id="1.10.150.20">
    <property type="entry name" value="5' to 3' exonuclease, C-terminal subdomain"/>
    <property type="match status" value="1"/>
</dbReference>
<evidence type="ECO:0000256" key="18">
    <source>
        <dbReference type="SAM" id="MobiDB-lite"/>
    </source>
</evidence>
<keyword evidence="14 17" id="KW-0539">Nucleus</keyword>
<keyword evidence="13" id="KW-0456">Lyase</keyword>
<keyword evidence="19" id="KW-0732">Signal</keyword>
<evidence type="ECO:0000256" key="8">
    <source>
        <dbReference type="ARBA" id="ARBA00022763"/>
    </source>
</evidence>
<comment type="similarity">
    <text evidence="17">Belongs to the DNA polymerase type-X family.</text>
</comment>
<dbReference type="Pfam" id="PF10391">
    <property type="entry name" value="DNA_pol_lambd_f"/>
    <property type="match status" value="1"/>
</dbReference>
<feature type="region of interest" description="Disordered" evidence="18">
    <location>
        <begin position="124"/>
        <end position="185"/>
    </location>
</feature>
<dbReference type="Pfam" id="PF14716">
    <property type="entry name" value="HHH_8"/>
    <property type="match status" value="1"/>
</dbReference>
<dbReference type="InterPro" id="IPR010996">
    <property type="entry name" value="HHH_MUS81"/>
</dbReference>
<dbReference type="EC" id="2.7.7.7" evidence="17"/>
<dbReference type="SMART" id="SM00483">
    <property type="entry name" value="POLXc"/>
    <property type="match status" value="1"/>
</dbReference>
<evidence type="ECO:0000256" key="14">
    <source>
        <dbReference type="ARBA" id="ARBA00023242"/>
    </source>
</evidence>
<dbReference type="InterPro" id="IPR036420">
    <property type="entry name" value="BRCT_dom_sf"/>
</dbReference>
<dbReference type="EMBL" id="LT598461">
    <property type="protein sequence ID" value="SCU99083.1"/>
    <property type="molecule type" value="Genomic_DNA"/>
</dbReference>
<keyword evidence="4" id="KW-0963">Cytoplasm</keyword>
<evidence type="ECO:0000256" key="11">
    <source>
        <dbReference type="ARBA" id="ARBA00023125"/>
    </source>
</evidence>
<dbReference type="PANTHER" id="PTHR11276">
    <property type="entry name" value="DNA POLYMERASE TYPE-X FAMILY MEMBER"/>
    <property type="match status" value="1"/>
</dbReference>
<evidence type="ECO:0000256" key="2">
    <source>
        <dbReference type="ARBA" id="ARBA00001946"/>
    </source>
</evidence>
<feature type="domain" description="BRCT" evidence="20">
    <location>
        <begin position="3"/>
        <end position="111"/>
    </location>
</feature>
<dbReference type="PRINTS" id="PR00869">
    <property type="entry name" value="DNAPOLX"/>
</dbReference>
<evidence type="ECO:0000256" key="3">
    <source>
        <dbReference type="ARBA" id="ARBA00004123"/>
    </source>
</evidence>
<dbReference type="Gene3D" id="3.30.210.10">
    <property type="entry name" value="DNA polymerase, thumb domain"/>
    <property type="match status" value="1"/>
</dbReference>
<feature type="active site" description="Nucleophile; Schiff-base intermediate with DNA; for 5'-dRP lyase activity" evidence="16">
    <location>
        <position position="245"/>
    </location>
</feature>
<evidence type="ECO:0000313" key="21">
    <source>
        <dbReference type="EMBL" id="SCU99083.1"/>
    </source>
</evidence>
<comment type="cofactor">
    <cofactor evidence="1">
        <name>Mn(2+)</name>
        <dbReference type="ChEBI" id="CHEBI:29035"/>
    </cofactor>
</comment>
<keyword evidence="22" id="KW-1185">Reference proteome</keyword>
<evidence type="ECO:0000256" key="12">
    <source>
        <dbReference type="ARBA" id="ARBA00023204"/>
    </source>
</evidence>
<dbReference type="InterPro" id="IPR028207">
    <property type="entry name" value="DNA_pol_B_palm_palm"/>
</dbReference>
<evidence type="ECO:0000256" key="4">
    <source>
        <dbReference type="ARBA" id="ARBA00022490"/>
    </source>
</evidence>
<evidence type="ECO:0000256" key="9">
    <source>
        <dbReference type="ARBA" id="ARBA00022842"/>
    </source>
</evidence>
<dbReference type="CDD" id="cd00141">
    <property type="entry name" value="NT_POLXc"/>
    <property type="match status" value="1"/>
</dbReference>
<dbReference type="InterPro" id="IPR002054">
    <property type="entry name" value="DNA-dir_DNA_pol_X"/>
</dbReference>
<dbReference type="GO" id="GO:0006284">
    <property type="term" value="P:base-excision repair"/>
    <property type="evidence" value="ECO:0007669"/>
    <property type="project" value="TreeGrafter"/>
</dbReference>
<dbReference type="AlphaFoldDB" id="A0A1G4K5M9"/>
<dbReference type="InterPro" id="IPR043519">
    <property type="entry name" value="NT_sf"/>
</dbReference>
<dbReference type="InterPro" id="IPR002008">
    <property type="entry name" value="DNA_pol_X_beta-like"/>
</dbReference>
<dbReference type="Gene3D" id="3.40.50.10190">
    <property type="entry name" value="BRCT domain"/>
    <property type="match status" value="1"/>
</dbReference>
<evidence type="ECO:0000256" key="1">
    <source>
        <dbReference type="ARBA" id="ARBA00001936"/>
    </source>
</evidence>
<evidence type="ECO:0000313" key="22">
    <source>
        <dbReference type="Proteomes" id="UP000190274"/>
    </source>
</evidence>
<dbReference type="SUPFAM" id="SSF81585">
    <property type="entry name" value="PsbU/PolX domain-like"/>
    <property type="match status" value="1"/>
</dbReference>
<dbReference type="Pfam" id="PF14791">
    <property type="entry name" value="DNA_pol_B_thumb"/>
    <property type="match status" value="1"/>
</dbReference>
<evidence type="ECO:0000256" key="13">
    <source>
        <dbReference type="ARBA" id="ARBA00023239"/>
    </source>
</evidence>
<keyword evidence="7" id="KW-0479">Metal-binding</keyword>
<dbReference type="GO" id="GO:0003677">
    <property type="term" value="F:DNA binding"/>
    <property type="evidence" value="ECO:0007669"/>
    <property type="project" value="UniProtKB-UniRule"/>
</dbReference>
<evidence type="ECO:0000256" key="7">
    <source>
        <dbReference type="ARBA" id="ARBA00022723"/>
    </source>
</evidence>
<keyword evidence="12 17" id="KW-0234">DNA repair</keyword>
<dbReference type="GO" id="GO:0003887">
    <property type="term" value="F:DNA-directed DNA polymerase activity"/>
    <property type="evidence" value="ECO:0007669"/>
    <property type="project" value="UniProtKB-UniRule"/>
</dbReference>
<evidence type="ECO:0000256" key="5">
    <source>
        <dbReference type="ARBA" id="ARBA00022679"/>
    </source>
</evidence>
<dbReference type="OrthoDB" id="205514at2759"/>
<comment type="catalytic activity">
    <reaction evidence="15 17">
        <text>DNA(n) + a 2'-deoxyribonucleoside 5'-triphosphate = DNA(n+1) + diphosphate</text>
        <dbReference type="Rhea" id="RHEA:22508"/>
        <dbReference type="Rhea" id="RHEA-COMP:17339"/>
        <dbReference type="Rhea" id="RHEA-COMP:17340"/>
        <dbReference type="ChEBI" id="CHEBI:33019"/>
        <dbReference type="ChEBI" id="CHEBI:61560"/>
        <dbReference type="ChEBI" id="CHEBI:173112"/>
        <dbReference type="EC" id="2.7.7.7"/>
    </reaction>
</comment>
<evidence type="ECO:0000256" key="10">
    <source>
        <dbReference type="ARBA" id="ARBA00022932"/>
    </source>
</evidence>
<dbReference type="GO" id="GO:0046872">
    <property type="term" value="F:metal ion binding"/>
    <property type="evidence" value="ECO:0007669"/>
    <property type="project" value="UniProtKB-UniRule"/>
</dbReference>
<evidence type="ECO:0000256" key="17">
    <source>
        <dbReference type="RuleBase" id="RU366014"/>
    </source>
</evidence>
<accession>A0A1G4K5M9</accession>
<feature type="chain" id="PRO_5009236398" description="DNA polymerase" evidence="19">
    <location>
        <begin position="22"/>
        <end position="568"/>
    </location>
</feature>
<keyword evidence="8 17" id="KW-0227">DNA damage</keyword>
<keyword evidence="5 17" id="KW-0808">Transferase</keyword>
<dbReference type="PROSITE" id="PS50172">
    <property type="entry name" value="BRCT"/>
    <property type="match status" value="1"/>
</dbReference>
<comment type="function">
    <text evidence="17">DNA polymerase that functions in several pathways of DNA repair. Involved in base excision repair (BER) responsible for repair of lesions that give rise to abasic (AP) sites in DNA. Also contributes to DNA double-strand break repair by non-homologous end joining and homologous recombination. Has both template-dependent and template-independent (terminal transferase) DNA polymerase activities. Has also a 5'-deoxyribose-5-phosphate lyase (dRP lyase) activity.</text>
</comment>
<evidence type="ECO:0000256" key="19">
    <source>
        <dbReference type="SAM" id="SignalP"/>
    </source>
</evidence>
<evidence type="ECO:0000256" key="16">
    <source>
        <dbReference type="PIRSR" id="PIRSR622312-50"/>
    </source>
</evidence>
<dbReference type="InterPro" id="IPR018944">
    <property type="entry name" value="DNA_pol_lambd_fingers_domain"/>
</dbReference>
<dbReference type="Gene3D" id="1.10.150.110">
    <property type="entry name" value="DNA polymerase beta, N-terminal domain-like"/>
    <property type="match status" value="1"/>
</dbReference>
<dbReference type="InterPro" id="IPR027421">
    <property type="entry name" value="DNA_pol_lamdba_lyase_dom_sf"/>
</dbReference>
<feature type="signal peptide" evidence="19">
    <location>
        <begin position="1"/>
        <end position="21"/>
    </location>
</feature>
<keyword evidence="11" id="KW-0238">DNA-binding</keyword>
<organism evidence="21 22">
    <name type="scientific">Lachancea dasiensis</name>
    <dbReference type="NCBI Taxonomy" id="1072105"/>
    <lineage>
        <taxon>Eukaryota</taxon>
        <taxon>Fungi</taxon>
        <taxon>Dikarya</taxon>
        <taxon>Ascomycota</taxon>
        <taxon>Saccharomycotina</taxon>
        <taxon>Saccharomycetes</taxon>
        <taxon>Saccharomycetales</taxon>
        <taxon>Saccharomycetaceae</taxon>
        <taxon>Lachancea</taxon>
    </lineage>
</organism>
<dbReference type="InterPro" id="IPR022312">
    <property type="entry name" value="DNA_pol_X"/>
</dbReference>
<dbReference type="InterPro" id="IPR037160">
    <property type="entry name" value="DNA_Pol_thumb_sf"/>
</dbReference>
<dbReference type="PANTHER" id="PTHR11276:SF42">
    <property type="entry name" value="DNA POLYMERASE BETA"/>
    <property type="match status" value="1"/>
</dbReference>
<keyword evidence="6 17" id="KW-0548">Nucleotidyltransferase</keyword>
<dbReference type="GO" id="GO:0005634">
    <property type="term" value="C:nucleus"/>
    <property type="evidence" value="ECO:0007669"/>
    <property type="project" value="UniProtKB-SubCell"/>
</dbReference>
<comment type="subcellular location">
    <subcellularLocation>
        <location evidence="3 17">Nucleus</location>
    </subcellularLocation>
</comment>
<dbReference type="Proteomes" id="UP000190274">
    <property type="component" value="Chromosome H"/>
</dbReference>
<dbReference type="PRINTS" id="PR00870">
    <property type="entry name" value="DNAPOLXBETA"/>
</dbReference>
<protein>
    <recommendedName>
        <fullName evidence="17">DNA polymerase</fullName>
        <ecNumber evidence="17">2.7.7.7</ecNumber>
    </recommendedName>
</protein>
<keyword evidence="9" id="KW-0460">Magnesium</keyword>
<dbReference type="InterPro" id="IPR001357">
    <property type="entry name" value="BRCT_dom"/>
</dbReference>
<dbReference type="SUPFAM" id="SSF47802">
    <property type="entry name" value="DNA polymerase beta, N-terminal domain-like"/>
    <property type="match status" value="1"/>
</dbReference>
<dbReference type="GO" id="GO:0006303">
    <property type="term" value="P:double-strand break repair via nonhomologous end joining"/>
    <property type="evidence" value="ECO:0007669"/>
    <property type="project" value="TreeGrafter"/>
</dbReference>
<feature type="compositionally biased region" description="Polar residues" evidence="18">
    <location>
        <begin position="173"/>
        <end position="185"/>
    </location>
</feature>
<dbReference type="SUPFAM" id="SSF81301">
    <property type="entry name" value="Nucleotidyltransferase"/>
    <property type="match status" value="1"/>
</dbReference>
<gene>
    <name evidence="21" type="ORF">LADA_0H17458G</name>
</gene>
<dbReference type="Gene3D" id="3.30.460.10">
    <property type="entry name" value="Beta Polymerase, domain 2"/>
    <property type="match status" value="1"/>
</dbReference>
<dbReference type="InterPro" id="IPR029398">
    <property type="entry name" value="PolB_thumb"/>
</dbReference>
<comment type="cofactor">
    <cofactor evidence="2">
        <name>Mg(2+)</name>
        <dbReference type="ChEBI" id="CHEBI:18420"/>
    </cofactor>
</comment>
<evidence type="ECO:0000256" key="6">
    <source>
        <dbReference type="ARBA" id="ARBA00022695"/>
    </source>
</evidence>
<dbReference type="SUPFAM" id="SSF52113">
    <property type="entry name" value="BRCT domain"/>
    <property type="match status" value="1"/>
</dbReference>
<dbReference type="Pfam" id="PF14792">
    <property type="entry name" value="DNA_pol_B_palm"/>
    <property type="match status" value="1"/>
</dbReference>